<dbReference type="GO" id="GO:0005739">
    <property type="term" value="C:mitochondrion"/>
    <property type="evidence" value="ECO:0007669"/>
    <property type="project" value="UniProtKB-SubCell"/>
</dbReference>
<evidence type="ECO:0000256" key="1">
    <source>
        <dbReference type="ARBA" id="ARBA00004173"/>
    </source>
</evidence>
<evidence type="ECO:0000313" key="7">
    <source>
        <dbReference type="Proteomes" id="UP000053317"/>
    </source>
</evidence>
<comment type="function">
    <text evidence="3">Component of the mitochondrial ribosome (mitoribosome), a dedicated translation machinery responsible for the synthesis of mitochondrial genome-encoded proteins, including at least some of the essential transmembrane subunits of the mitochondrial respiratory chain. The mitoribosomes are attached to the mitochondrial inner membrane and translation products are cotranslationally integrated into the membrane.</text>
</comment>
<dbReference type="InterPro" id="IPR035810">
    <property type="entry name" value="PEBP_euk"/>
</dbReference>
<accession>A0A0G2GC25</accession>
<dbReference type="Pfam" id="PF01161">
    <property type="entry name" value="PBP"/>
    <property type="match status" value="1"/>
</dbReference>
<dbReference type="PANTHER" id="PTHR11362">
    <property type="entry name" value="PHOSPHATIDYLETHANOLAMINE-BINDING PROTEIN"/>
    <property type="match status" value="1"/>
</dbReference>
<dbReference type="Gene3D" id="3.90.280.10">
    <property type="entry name" value="PEBP-like"/>
    <property type="match status" value="1"/>
</dbReference>
<gene>
    <name evidence="6" type="ORF">UCRPC4_g03860</name>
</gene>
<dbReference type="FunFam" id="1.20.58.1180:FF:000001">
    <property type="entry name" value="Mitochondrial large ribosomal subunit YmL35"/>
    <property type="match status" value="1"/>
</dbReference>
<evidence type="ECO:0000313" key="6">
    <source>
        <dbReference type="EMBL" id="KKY21163.1"/>
    </source>
</evidence>
<keyword evidence="2" id="KW-0496">Mitochondrion</keyword>
<dbReference type="SUPFAM" id="SSF49777">
    <property type="entry name" value="PEBP-like"/>
    <property type="match status" value="1"/>
</dbReference>
<comment type="caution">
    <text evidence="6">The sequence shown here is derived from an EMBL/GenBank/DDBJ whole genome shotgun (WGS) entry which is preliminary data.</text>
</comment>
<organism evidence="6 7">
    <name type="scientific">Phaeomoniella chlamydospora</name>
    <name type="common">Phaeoacremonium chlamydosporum</name>
    <dbReference type="NCBI Taxonomy" id="158046"/>
    <lineage>
        <taxon>Eukaryota</taxon>
        <taxon>Fungi</taxon>
        <taxon>Dikarya</taxon>
        <taxon>Ascomycota</taxon>
        <taxon>Pezizomycotina</taxon>
        <taxon>Eurotiomycetes</taxon>
        <taxon>Chaetothyriomycetidae</taxon>
        <taxon>Phaeomoniellales</taxon>
        <taxon>Phaeomoniellaceae</taxon>
        <taxon>Phaeomoniella</taxon>
    </lineage>
</organism>
<sequence>MAAIKPPSRQTLHLLRSISHSQSACSAPISQRAFSTSARLLEEAEVQQNTTQSFYKNMNPETVYSPRLERRLIRQKGQYPIGSRRRRMALAQSGGIPFEQLPYQCFQEARQIIVADRQEKLKEIETMRQRIARLQATDVSSDPGAEQRKQVRLRSMEQDLEQLKIYADINDPLVKKRFEDGLEDMNKPIYRFLAERKWRSYRRKILVQRLTQMTVFPDIIPHIDPILDVRLSFSAREIPPGNIVPTLQSAVPPTLTIQPFTAGTQLYTIAIIDPDVPNLDSNAFSYRCHFLATNIPINPTSTFADLSKLSSDNQLLLPYLPAFSAKGIPYQRFATLIFSQKDNLPLETTSILPTLQREGFNMRSFADRHRLKPAGAHLFRSTWDEGTEEVMKQAGFAKESEVEWKRKKVEPLPYKRRNPKTMRG</sequence>
<evidence type="ECO:0000256" key="2">
    <source>
        <dbReference type="ARBA" id="ARBA00023128"/>
    </source>
</evidence>
<dbReference type="EMBL" id="LCWF01000087">
    <property type="protein sequence ID" value="KKY21163.1"/>
    <property type="molecule type" value="Genomic_DNA"/>
</dbReference>
<dbReference type="InterPro" id="IPR008914">
    <property type="entry name" value="PEBP"/>
</dbReference>
<keyword evidence="7" id="KW-1185">Reference proteome</keyword>
<name>A0A0G2GC25_PHACM</name>
<dbReference type="InterPro" id="IPR036610">
    <property type="entry name" value="PEBP-like_sf"/>
</dbReference>
<protein>
    <recommendedName>
        <fullName evidence="5">Large ribosomal subunit protein mL38</fullName>
    </recommendedName>
</protein>
<evidence type="ECO:0000256" key="4">
    <source>
        <dbReference type="ARBA" id="ARBA00038016"/>
    </source>
</evidence>
<evidence type="ECO:0000256" key="3">
    <source>
        <dbReference type="ARBA" id="ARBA00037226"/>
    </source>
</evidence>
<reference evidence="6 7" key="2">
    <citation type="submission" date="2015-05" db="EMBL/GenBank/DDBJ databases">
        <authorList>
            <person name="Morales-Cruz A."/>
            <person name="Amrine K.C."/>
            <person name="Cantu D."/>
        </authorList>
    </citation>
    <scope>NUCLEOTIDE SEQUENCE [LARGE SCALE GENOMIC DNA]</scope>
    <source>
        <strain evidence="6">UCRPC4</strain>
    </source>
</reference>
<dbReference type="PANTHER" id="PTHR11362:SF82">
    <property type="entry name" value="PHOSPHATIDYLETHANOLAMINE-BINDING PROTEIN 4"/>
    <property type="match status" value="1"/>
</dbReference>
<dbReference type="Gene3D" id="1.20.58.1180">
    <property type="match status" value="1"/>
</dbReference>
<evidence type="ECO:0000256" key="5">
    <source>
        <dbReference type="ARBA" id="ARBA00039444"/>
    </source>
</evidence>
<reference evidence="6 7" key="1">
    <citation type="submission" date="2015-05" db="EMBL/GenBank/DDBJ databases">
        <title>Distinctive expansion of gene families associated with plant cell wall degradation and secondary metabolism in the genomes of grapevine trunk pathogens.</title>
        <authorList>
            <person name="Lawrence D.P."/>
            <person name="Travadon R."/>
            <person name="Rolshausen P.E."/>
            <person name="Baumgartner K."/>
        </authorList>
    </citation>
    <scope>NUCLEOTIDE SEQUENCE [LARGE SCALE GENOMIC DNA]</scope>
    <source>
        <strain evidence="6">UCRPC4</strain>
    </source>
</reference>
<dbReference type="AlphaFoldDB" id="A0A0G2GC25"/>
<dbReference type="Proteomes" id="UP000053317">
    <property type="component" value="Unassembled WGS sequence"/>
</dbReference>
<comment type="subcellular location">
    <subcellularLocation>
        <location evidence="1">Mitochondrion</location>
    </subcellularLocation>
</comment>
<dbReference type="FunFam" id="3.90.280.10:FF:000004">
    <property type="entry name" value="Mitochondrial large ribosomal subunit YmL35"/>
    <property type="match status" value="1"/>
</dbReference>
<dbReference type="OrthoDB" id="2153661at2759"/>
<dbReference type="CDD" id="cd00866">
    <property type="entry name" value="PEBP_euk"/>
    <property type="match status" value="1"/>
</dbReference>
<proteinExistence type="inferred from homology"/>
<comment type="similarity">
    <text evidence="4">Belongs to the phosphatidylethanolamine-binding protein family. Mitochondrion-specific ribosomal protein mL38 subfamily.</text>
</comment>